<evidence type="ECO:0000313" key="3">
    <source>
        <dbReference type="Proteomes" id="UP001595536"/>
    </source>
</evidence>
<feature type="domain" description="AsmA" evidence="1">
    <location>
        <begin position="331"/>
        <end position="482"/>
    </location>
</feature>
<name>A0ABV7LFB5_9HYPH</name>
<dbReference type="Pfam" id="PF05170">
    <property type="entry name" value="AsmA"/>
    <property type="match status" value="1"/>
</dbReference>
<dbReference type="Proteomes" id="UP001595536">
    <property type="component" value="Unassembled WGS sequence"/>
</dbReference>
<dbReference type="InterPro" id="IPR007844">
    <property type="entry name" value="AsmA"/>
</dbReference>
<dbReference type="EMBL" id="JBHRUV010000046">
    <property type="protein sequence ID" value="MFC3266620.1"/>
    <property type="molecule type" value="Genomic_DNA"/>
</dbReference>
<dbReference type="PANTHER" id="PTHR30441">
    <property type="entry name" value="DUF748 DOMAIN-CONTAINING PROTEIN"/>
    <property type="match status" value="1"/>
</dbReference>
<dbReference type="InterPro" id="IPR052894">
    <property type="entry name" value="AsmA-related"/>
</dbReference>
<gene>
    <name evidence="2" type="ORF">ACFOEX_09680</name>
</gene>
<organism evidence="2 3">
    <name type="scientific">Camelimonas abortus</name>
    <dbReference type="NCBI Taxonomy" id="1017184"/>
    <lineage>
        <taxon>Bacteria</taxon>
        <taxon>Pseudomonadati</taxon>
        <taxon>Pseudomonadota</taxon>
        <taxon>Alphaproteobacteria</taxon>
        <taxon>Hyphomicrobiales</taxon>
        <taxon>Chelatococcaceae</taxon>
        <taxon>Camelimonas</taxon>
    </lineage>
</organism>
<proteinExistence type="predicted"/>
<evidence type="ECO:0000313" key="2">
    <source>
        <dbReference type="EMBL" id="MFC3266620.1"/>
    </source>
</evidence>
<evidence type="ECO:0000259" key="1">
    <source>
        <dbReference type="Pfam" id="PF05170"/>
    </source>
</evidence>
<keyword evidence="3" id="KW-1185">Reference proteome</keyword>
<protein>
    <submittedName>
        <fullName evidence="2">AsmA family protein</fullName>
    </submittedName>
</protein>
<sequence>MRRRTVLLLTVAGLAAAGAGAVPWTVMDRRAVSQISRDFAGGAGLWLEAGGPVTLAVLPVPRIKIDHVRLVGADGAVVARARQLRGELRLLPLLAGRFELDDLTLIEPVFRAPPADADGAALWSAALAASTEMWRRASGGAWRPRRVTLVAGAFDAADGRAALARDISLTATWPSPASPVAISGVAAIGGEAYEISVSGFSPEAVATDGSCQVTARLSGAPLKAELRGALTDGARRFEGQASLSAPAIGRLAPWRNLNLDRNAGDLPASVEGRLTVNARSAALSPATARIGDNTLEGALSLRPGDAGGWALAGTLAADTLDLRFAGGGAWWSQPPFLASDGLRDWEVDLRLSAASVRLTPELRASDVATSIVLRHGRVEAVLGSASLLGGALKGRLNAAPSAAGLDMRLQVSAEGLDATRLAFLQGGPIRVSGTLGGAMTLEGEGATRETLLRNMRGEGHAQVSGGELGGLALAALARRGEAPAADEPVKLRGRTAFSSLQARWTLSPPGMLGVTGLTVSGSGFTASLSGEAGLSGQPLALEGALTPANGAPLRLRLSGAWSSPSLAVSAAGAPPQATPP</sequence>
<accession>A0ABV7LFB5</accession>
<reference evidence="3" key="1">
    <citation type="journal article" date="2019" name="Int. J. Syst. Evol. Microbiol.">
        <title>The Global Catalogue of Microorganisms (GCM) 10K type strain sequencing project: providing services to taxonomists for standard genome sequencing and annotation.</title>
        <authorList>
            <consortium name="The Broad Institute Genomics Platform"/>
            <consortium name="The Broad Institute Genome Sequencing Center for Infectious Disease"/>
            <person name="Wu L."/>
            <person name="Ma J."/>
        </authorList>
    </citation>
    <scope>NUCLEOTIDE SEQUENCE [LARGE SCALE GENOMIC DNA]</scope>
    <source>
        <strain evidence="3">CCM 7941</strain>
    </source>
</reference>
<dbReference type="PANTHER" id="PTHR30441:SF8">
    <property type="entry name" value="DUF748 DOMAIN-CONTAINING PROTEIN"/>
    <property type="match status" value="1"/>
</dbReference>
<dbReference type="RefSeq" id="WP_376830642.1">
    <property type="nucleotide sequence ID" value="NZ_JBHLWR010000006.1"/>
</dbReference>
<comment type="caution">
    <text evidence="2">The sequence shown here is derived from an EMBL/GenBank/DDBJ whole genome shotgun (WGS) entry which is preliminary data.</text>
</comment>